<keyword evidence="1" id="KW-0472">Membrane</keyword>
<accession>A0ABU7AHB0</accession>
<proteinExistence type="predicted"/>
<evidence type="ECO:0000256" key="1">
    <source>
        <dbReference type="SAM" id="Phobius"/>
    </source>
</evidence>
<comment type="caution">
    <text evidence="2">The sequence shown here is derived from an EMBL/GenBank/DDBJ whole genome shotgun (WGS) entry which is preliminary data.</text>
</comment>
<evidence type="ECO:0000313" key="3">
    <source>
        <dbReference type="Proteomes" id="UP001345963"/>
    </source>
</evidence>
<keyword evidence="3" id="KW-1185">Reference proteome</keyword>
<dbReference type="EMBL" id="JAHUTI010013814">
    <property type="protein sequence ID" value="MED6237104.1"/>
    <property type="molecule type" value="Genomic_DNA"/>
</dbReference>
<keyword evidence="1" id="KW-0812">Transmembrane</keyword>
<sequence>MQMGSWRSGLLHRVTGCTGIHYGKKTRQWPQWDVLGIVLQRNVIGKKDRGIKKGWSKLRGICFMHLIVISCLPVVRIPFK</sequence>
<reference evidence="2 3" key="1">
    <citation type="submission" date="2021-07" db="EMBL/GenBank/DDBJ databases">
        <authorList>
            <person name="Palmer J.M."/>
        </authorList>
    </citation>
    <scope>NUCLEOTIDE SEQUENCE [LARGE SCALE GENOMIC DNA]</scope>
    <source>
        <strain evidence="2 3">AT_MEX2019</strain>
        <tissue evidence="2">Muscle</tissue>
    </source>
</reference>
<dbReference type="Proteomes" id="UP001345963">
    <property type="component" value="Unassembled WGS sequence"/>
</dbReference>
<name>A0ABU7AHB0_9TELE</name>
<protein>
    <submittedName>
        <fullName evidence="2">Uncharacterized protein</fullName>
    </submittedName>
</protein>
<keyword evidence="1" id="KW-1133">Transmembrane helix</keyword>
<evidence type="ECO:0000313" key="2">
    <source>
        <dbReference type="EMBL" id="MED6237104.1"/>
    </source>
</evidence>
<organism evidence="2 3">
    <name type="scientific">Ataeniobius toweri</name>
    <dbReference type="NCBI Taxonomy" id="208326"/>
    <lineage>
        <taxon>Eukaryota</taxon>
        <taxon>Metazoa</taxon>
        <taxon>Chordata</taxon>
        <taxon>Craniata</taxon>
        <taxon>Vertebrata</taxon>
        <taxon>Euteleostomi</taxon>
        <taxon>Actinopterygii</taxon>
        <taxon>Neopterygii</taxon>
        <taxon>Teleostei</taxon>
        <taxon>Neoteleostei</taxon>
        <taxon>Acanthomorphata</taxon>
        <taxon>Ovalentaria</taxon>
        <taxon>Atherinomorphae</taxon>
        <taxon>Cyprinodontiformes</taxon>
        <taxon>Goodeidae</taxon>
        <taxon>Ataeniobius</taxon>
    </lineage>
</organism>
<feature type="transmembrane region" description="Helical" evidence="1">
    <location>
        <begin position="58"/>
        <end position="79"/>
    </location>
</feature>
<gene>
    <name evidence="2" type="ORF">ATANTOWER_019049</name>
</gene>